<dbReference type="OrthoDB" id="415535at2759"/>
<dbReference type="Gene3D" id="3.30.9.10">
    <property type="entry name" value="D-Amino Acid Oxidase, subunit A, domain 2"/>
    <property type="match status" value="1"/>
</dbReference>
<keyword evidence="4" id="KW-1133">Transmembrane helix</keyword>
<keyword evidence="7" id="KW-1185">Reference proteome</keyword>
<dbReference type="PANTHER" id="PTHR13847">
    <property type="entry name" value="SARCOSINE DEHYDROGENASE-RELATED"/>
    <property type="match status" value="1"/>
</dbReference>
<dbReference type="GO" id="GO:0005737">
    <property type="term" value="C:cytoplasm"/>
    <property type="evidence" value="ECO:0007669"/>
    <property type="project" value="TreeGrafter"/>
</dbReference>
<keyword evidence="4" id="KW-0472">Membrane</keyword>
<accession>A0A225VU27</accession>
<comment type="function">
    <text evidence="3">Required for the assembly of the mitochondrial membrane respiratory chain NADH dehydrogenase (Complex I). Involved in mid-late stages of complex I assembly.</text>
</comment>
<keyword evidence="4" id="KW-0812">Transmembrane</keyword>
<dbReference type="Pfam" id="PF01266">
    <property type="entry name" value="DAO"/>
    <property type="match status" value="1"/>
</dbReference>
<evidence type="ECO:0000313" key="6">
    <source>
        <dbReference type="EMBL" id="OWZ08307.1"/>
    </source>
</evidence>
<keyword evidence="1" id="KW-0560">Oxidoreductase</keyword>
<dbReference type="PROSITE" id="PS51257">
    <property type="entry name" value="PROKAR_LIPOPROTEIN"/>
    <property type="match status" value="1"/>
</dbReference>
<reference evidence="7" key="1">
    <citation type="submission" date="2017-03" db="EMBL/GenBank/DDBJ databases">
        <title>Phytopthora megakarya and P. palmivora, two closely related causual agents of cacao black pod achieved similar genome size and gene model numbers by different mechanisms.</title>
        <authorList>
            <person name="Ali S."/>
            <person name="Shao J."/>
            <person name="Larry D.J."/>
            <person name="Kronmiller B."/>
            <person name="Shen D."/>
            <person name="Strem M.D."/>
            <person name="Melnick R.L."/>
            <person name="Guiltinan M.J."/>
            <person name="Tyler B.M."/>
            <person name="Meinhardt L.W."/>
            <person name="Bailey B.A."/>
        </authorList>
    </citation>
    <scope>NUCLEOTIDE SEQUENCE [LARGE SCALE GENOMIC DNA]</scope>
    <source>
        <strain evidence="7">zdho120</strain>
    </source>
</reference>
<dbReference type="Gene3D" id="3.50.50.60">
    <property type="entry name" value="FAD/NAD(P)-binding domain"/>
    <property type="match status" value="1"/>
</dbReference>
<name>A0A225VU27_9STRA</name>
<feature type="transmembrane region" description="Helical" evidence="4">
    <location>
        <begin position="7"/>
        <end position="26"/>
    </location>
</feature>
<dbReference type="GO" id="GO:0016491">
    <property type="term" value="F:oxidoreductase activity"/>
    <property type="evidence" value="ECO:0007669"/>
    <property type="project" value="UniProtKB-KW"/>
</dbReference>
<dbReference type="PANTHER" id="PTHR13847:SF287">
    <property type="entry name" value="FAD-DEPENDENT OXIDOREDUCTASE DOMAIN-CONTAINING PROTEIN 1"/>
    <property type="match status" value="1"/>
</dbReference>
<sequence>MLRKASADVVVVGAGVAGCSAFYHLARLNARNPGFKPLLVDALPPVSLTSANGSFSYRNWFPSEAETPMRELVVHSIDVMDDICKQNDNVLGLNRNGYLFVTRDAAKMDEFKHLAKNLERHGGGQLRVHEPTDKLSGYRFSTEEMQYDLDGSDLLVGIDNVAAVFPHLKHSNAVAALHVRRCGSLDHVKVANYELTKAVEYCPNAEVLQGKVTECSANGGNVSGVQVAMQNGEMLHVSTPNVVFATGPLFEKTLDMLKKRGMSSYDVPIINELHCRAIVNDADHILPPTMPLTFDSDPMGKLEISAEDRKEITADPSAARMLEDYPAGIHPVPAHYPVEDVLDQRFPEVCVRGVSRMLPQVKSYLTRPEVRDSFYVSGGYYCKTLDNLPLIGPAPSTIGGIFLQSAMTGVGLMSSAASGHLLATHVMGEKLEGCELANHVDAFLPSRFEDQAYLDFLSDGGGAACGQV</sequence>
<dbReference type="InterPro" id="IPR006076">
    <property type="entry name" value="FAD-dep_OxRdtase"/>
</dbReference>
<dbReference type="STRING" id="4795.A0A225VU27"/>
<dbReference type="AlphaFoldDB" id="A0A225VU27"/>
<evidence type="ECO:0000256" key="4">
    <source>
        <dbReference type="SAM" id="Phobius"/>
    </source>
</evidence>
<evidence type="ECO:0000256" key="2">
    <source>
        <dbReference type="ARBA" id="ARBA00039785"/>
    </source>
</evidence>
<evidence type="ECO:0000313" key="7">
    <source>
        <dbReference type="Proteomes" id="UP000198211"/>
    </source>
</evidence>
<feature type="domain" description="FAD dependent oxidoreductase" evidence="5">
    <location>
        <begin position="8"/>
        <end position="423"/>
    </location>
</feature>
<protein>
    <recommendedName>
        <fullName evidence="2">FAD-dependent oxidoreductase domain-containing protein 1</fullName>
    </recommendedName>
</protein>
<gene>
    <name evidence="6" type="ORF">PHMEG_00019172</name>
</gene>
<comment type="caution">
    <text evidence="6">The sequence shown here is derived from an EMBL/GenBank/DDBJ whole genome shotgun (WGS) entry which is preliminary data.</text>
</comment>
<evidence type="ECO:0000256" key="3">
    <source>
        <dbReference type="ARBA" id="ARBA00046185"/>
    </source>
</evidence>
<proteinExistence type="predicted"/>
<evidence type="ECO:0000256" key="1">
    <source>
        <dbReference type="ARBA" id="ARBA00023002"/>
    </source>
</evidence>
<dbReference type="InterPro" id="IPR036188">
    <property type="entry name" value="FAD/NAD-bd_sf"/>
</dbReference>
<evidence type="ECO:0000259" key="5">
    <source>
        <dbReference type="Pfam" id="PF01266"/>
    </source>
</evidence>
<organism evidence="6 7">
    <name type="scientific">Phytophthora megakarya</name>
    <dbReference type="NCBI Taxonomy" id="4795"/>
    <lineage>
        <taxon>Eukaryota</taxon>
        <taxon>Sar</taxon>
        <taxon>Stramenopiles</taxon>
        <taxon>Oomycota</taxon>
        <taxon>Peronosporomycetes</taxon>
        <taxon>Peronosporales</taxon>
        <taxon>Peronosporaceae</taxon>
        <taxon>Phytophthora</taxon>
    </lineage>
</organism>
<dbReference type="SUPFAM" id="SSF51905">
    <property type="entry name" value="FAD/NAD(P)-binding domain"/>
    <property type="match status" value="1"/>
</dbReference>
<dbReference type="Proteomes" id="UP000198211">
    <property type="component" value="Unassembled WGS sequence"/>
</dbReference>
<dbReference type="EMBL" id="NBNE01003200">
    <property type="protein sequence ID" value="OWZ08307.1"/>
    <property type="molecule type" value="Genomic_DNA"/>
</dbReference>